<gene>
    <name evidence="1" type="ORF">MCC93_16130</name>
</gene>
<organism evidence="1 2">
    <name type="scientific">Morococcus cerebrosus</name>
    <dbReference type="NCBI Taxonomy" id="1056807"/>
    <lineage>
        <taxon>Bacteria</taxon>
        <taxon>Pseudomonadati</taxon>
        <taxon>Pseudomonadota</taxon>
        <taxon>Betaproteobacteria</taxon>
        <taxon>Neisseriales</taxon>
        <taxon>Neisseriaceae</taxon>
        <taxon>Morococcus</taxon>
    </lineage>
</organism>
<reference evidence="1 2" key="1">
    <citation type="submission" date="2014-12" db="EMBL/GenBank/DDBJ databases">
        <title>Genome sequence of Morococcus cerebrosus.</title>
        <authorList>
            <person name="Shin S.-K."/>
            <person name="Yi H."/>
        </authorList>
    </citation>
    <scope>NUCLEOTIDE SEQUENCE [LARGE SCALE GENOMIC DNA]</scope>
    <source>
        <strain evidence="1 2">CIP 81.93</strain>
    </source>
</reference>
<name>A0A0C1GKK3_9NEIS</name>
<accession>A0A0C1GKK3</accession>
<dbReference type="Proteomes" id="UP000031390">
    <property type="component" value="Unassembled WGS sequence"/>
</dbReference>
<sequence>MSEPFSDDLFAAALFSPFRQPVYSDTAYLSALIPAPRRRGREGRLRAGVV</sequence>
<dbReference type="EMBL" id="JUFZ01000071">
    <property type="protein sequence ID" value="KIC07015.1"/>
    <property type="molecule type" value="Genomic_DNA"/>
</dbReference>
<dbReference type="PATRIC" id="fig|1056807.3.peg.1549"/>
<evidence type="ECO:0000313" key="2">
    <source>
        <dbReference type="Proteomes" id="UP000031390"/>
    </source>
</evidence>
<evidence type="ECO:0000313" key="1">
    <source>
        <dbReference type="EMBL" id="KIC07015.1"/>
    </source>
</evidence>
<proteinExistence type="predicted"/>
<dbReference type="AlphaFoldDB" id="A0A0C1GKK3"/>
<protein>
    <submittedName>
        <fullName evidence="1">Uncharacterized protein</fullName>
    </submittedName>
</protein>
<comment type="caution">
    <text evidence="1">The sequence shown here is derived from an EMBL/GenBank/DDBJ whole genome shotgun (WGS) entry which is preliminary data.</text>
</comment>